<protein>
    <submittedName>
        <fullName evidence="3">Porin family protein</fullName>
    </submittedName>
</protein>
<dbReference type="SUPFAM" id="SSF56925">
    <property type="entry name" value="OMPA-like"/>
    <property type="match status" value="1"/>
</dbReference>
<dbReference type="InterPro" id="IPR011250">
    <property type="entry name" value="OMP/PagP_B-barrel"/>
</dbReference>
<accession>A0ABS3Q258</accession>
<sequence length="180" mass="19490">MPLQKIIIATLAFAALTVPVKVFAQSLPALYWNLGYGNIETKNPKLNLDIVTATFGADLSKYLAIEGYLGTGIGTAKYNTGSTTLEANINSIYGINLKPKYAVTKNLTLFANAGYRRAEEDLKDTASAAKATITSDGWLVGLGGEYKVTESFYVNTSYNLMETNDNDNANLFTVGFGQQF</sequence>
<reference evidence="3 4" key="1">
    <citation type="submission" date="2021-03" db="EMBL/GenBank/DDBJ databases">
        <title>Thiomicrorhabdus sp.nov.,novel sulfur-oxidizing bacteria isolated from coastal sediment.</title>
        <authorList>
            <person name="Liu X."/>
        </authorList>
    </citation>
    <scope>NUCLEOTIDE SEQUENCE [LARGE SCALE GENOMIC DNA]</scope>
    <source>
        <strain evidence="3 4">6S2-11</strain>
    </source>
</reference>
<evidence type="ECO:0000256" key="1">
    <source>
        <dbReference type="ARBA" id="ARBA00022729"/>
    </source>
</evidence>
<name>A0ABS3Q258_9GAMM</name>
<gene>
    <name evidence="3" type="ORF">J3998_02440</name>
</gene>
<evidence type="ECO:0000313" key="3">
    <source>
        <dbReference type="EMBL" id="MBO1926420.1"/>
    </source>
</evidence>
<evidence type="ECO:0000313" key="4">
    <source>
        <dbReference type="Proteomes" id="UP000664835"/>
    </source>
</evidence>
<dbReference type="InterPro" id="IPR027385">
    <property type="entry name" value="Beta-barrel_OMP"/>
</dbReference>
<keyword evidence="1" id="KW-0732">Signal</keyword>
<feature type="domain" description="Outer membrane protein beta-barrel" evidence="2">
    <location>
        <begin position="10"/>
        <end position="180"/>
    </location>
</feature>
<proteinExistence type="predicted"/>
<dbReference type="RefSeq" id="WP_208147359.1">
    <property type="nucleotide sequence ID" value="NZ_JAGETV010000003.1"/>
</dbReference>
<dbReference type="Pfam" id="PF13505">
    <property type="entry name" value="OMP_b-brl"/>
    <property type="match status" value="1"/>
</dbReference>
<dbReference type="Proteomes" id="UP000664835">
    <property type="component" value="Unassembled WGS sequence"/>
</dbReference>
<keyword evidence="4" id="KW-1185">Reference proteome</keyword>
<comment type="caution">
    <text evidence="3">The sequence shown here is derived from an EMBL/GenBank/DDBJ whole genome shotgun (WGS) entry which is preliminary data.</text>
</comment>
<dbReference type="Gene3D" id="2.40.160.20">
    <property type="match status" value="1"/>
</dbReference>
<evidence type="ECO:0000259" key="2">
    <source>
        <dbReference type="Pfam" id="PF13505"/>
    </source>
</evidence>
<organism evidence="3 4">
    <name type="scientific">Thiomicrorhabdus marina</name>
    <dbReference type="NCBI Taxonomy" id="2818442"/>
    <lineage>
        <taxon>Bacteria</taxon>
        <taxon>Pseudomonadati</taxon>
        <taxon>Pseudomonadota</taxon>
        <taxon>Gammaproteobacteria</taxon>
        <taxon>Thiotrichales</taxon>
        <taxon>Piscirickettsiaceae</taxon>
        <taxon>Thiomicrorhabdus</taxon>
    </lineage>
</organism>
<dbReference type="EMBL" id="JAGETV010000003">
    <property type="protein sequence ID" value="MBO1926420.1"/>
    <property type="molecule type" value="Genomic_DNA"/>
</dbReference>